<dbReference type="EMBL" id="KN822951">
    <property type="protein sequence ID" value="KIO32970.1"/>
    <property type="molecule type" value="Genomic_DNA"/>
</dbReference>
<gene>
    <name evidence="2" type="ORF">M407DRAFT_18126</name>
</gene>
<organism evidence="2 3">
    <name type="scientific">Tulasnella calospora MUT 4182</name>
    <dbReference type="NCBI Taxonomy" id="1051891"/>
    <lineage>
        <taxon>Eukaryota</taxon>
        <taxon>Fungi</taxon>
        <taxon>Dikarya</taxon>
        <taxon>Basidiomycota</taxon>
        <taxon>Agaricomycotina</taxon>
        <taxon>Agaricomycetes</taxon>
        <taxon>Cantharellales</taxon>
        <taxon>Tulasnellaceae</taxon>
        <taxon>Tulasnella</taxon>
    </lineage>
</organism>
<proteinExistence type="predicted"/>
<name>A0A0C3QKE3_9AGAM</name>
<dbReference type="AlphaFoldDB" id="A0A0C3QKE3"/>
<feature type="compositionally biased region" description="Pro residues" evidence="1">
    <location>
        <begin position="128"/>
        <end position="139"/>
    </location>
</feature>
<protein>
    <submittedName>
        <fullName evidence="2">Uncharacterized protein</fullName>
    </submittedName>
</protein>
<reference evidence="2 3" key="1">
    <citation type="submission" date="2014-04" db="EMBL/GenBank/DDBJ databases">
        <authorList>
            <consortium name="DOE Joint Genome Institute"/>
            <person name="Kuo A."/>
            <person name="Girlanda M."/>
            <person name="Perotto S."/>
            <person name="Kohler A."/>
            <person name="Nagy L.G."/>
            <person name="Floudas D."/>
            <person name="Copeland A."/>
            <person name="Barry K.W."/>
            <person name="Cichocki N."/>
            <person name="Veneault-Fourrey C."/>
            <person name="LaButti K."/>
            <person name="Lindquist E.A."/>
            <person name="Lipzen A."/>
            <person name="Lundell T."/>
            <person name="Morin E."/>
            <person name="Murat C."/>
            <person name="Sun H."/>
            <person name="Tunlid A."/>
            <person name="Henrissat B."/>
            <person name="Grigoriev I.V."/>
            <person name="Hibbett D.S."/>
            <person name="Martin F."/>
            <person name="Nordberg H.P."/>
            <person name="Cantor M.N."/>
            <person name="Hua S.X."/>
        </authorList>
    </citation>
    <scope>NUCLEOTIDE SEQUENCE [LARGE SCALE GENOMIC DNA]</scope>
    <source>
        <strain evidence="2 3">MUT 4182</strain>
    </source>
</reference>
<evidence type="ECO:0000313" key="3">
    <source>
        <dbReference type="Proteomes" id="UP000054248"/>
    </source>
</evidence>
<evidence type="ECO:0000313" key="2">
    <source>
        <dbReference type="EMBL" id="KIO32970.1"/>
    </source>
</evidence>
<sequence length="210" mass="23638">MFRRIVPGPEADHILWLQSHQFLARMVASRRNMRDPPVSDNTYGMRGRVSRRRPKGHKIDWGLPTSSYADIREPDDRLCTEWKVSLAFTVLTLVSLLSTFISYFSKYPDAFSEWCGQLEATHGVSALPRPPRTPPPPWTPSESLRPLLPQDRVGTPSELEAAYDTPDGGPNSVEDYRHKADDLEKAVNGAGTDADGYTNRHWWAGKGYTG</sequence>
<reference evidence="3" key="2">
    <citation type="submission" date="2015-01" db="EMBL/GenBank/DDBJ databases">
        <title>Evolutionary Origins and Diversification of the Mycorrhizal Mutualists.</title>
        <authorList>
            <consortium name="DOE Joint Genome Institute"/>
            <consortium name="Mycorrhizal Genomics Consortium"/>
            <person name="Kohler A."/>
            <person name="Kuo A."/>
            <person name="Nagy L.G."/>
            <person name="Floudas D."/>
            <person name="Copeland A."/>
            <person name="Barry K.W."/>
            <person name="Cichocki N."/>
            <person name="Veneault-Fourrey C."/>
            <person name="LaButti K."/>
            <person name="Lindquist E.A."/>
            <person name="Lipzen A."/>
            <person name="Lundell T."/>
            <person name="Morin E."/>
            <person name="Murat C."/>
            <person name="Riley R."/>
            <person name="Ohm R."/>
            <person name="Sun H."/>
            <person name="Tunlid A."/>
            <person name="Henrissat B."/>
            <person name="Grigoriev I.V."/>
            <person name="Hibbett D.S."/>
            <person name="Martin F."/>
        </authorList>
    </citation>
    <scope>NUCLEOTIDE SEQUENCE [LARGE SCALE GENOMIC DNA]</scope>
    <source>
        <strain evidence="3">MUT 4182</strain>
    </source>
</reference>
<evidence type="ECO:0000256" key="1">
    <source>
        <dbReference type="SAM" id="MobiDB-lite"/>
    </source>
</evidence>
<dbReference type="HOGENOM" id="CLU_1310908_0_0_1"/>
<dbReference type="OrthoDB" id="3299595at2759"/>
<keyword evidence="3" id="KW-1185">Reference proteome</keyword>
<accession>A0A0C3QKE3</accession>
<dbReference type="Proteomes" id="UP000054248">
    <property type="component" value="Unassembled WGS sequence"/>
</dbReference>
<feature type="region of interest" description="Disordered" evidence="1">
    <location>
        <begin position="124"/>
        <end position="152"/>
    </location>
</feature>